<reference evidence="2 3" key="1">
    <citation type="journal article" date="2020" name="ISME J.">
        <title>Uncovering the hidden diversity of litter-decomposition mechanisms in mushroom-forming fungi.</title>
        <authorList>
            <person name="Floudas D."/>
            <person name="Bentzer J."/>
            <person name="Ahren D."/>
            <person name="Johansson T."/>
            <person name="Persson P."/>
            <person name="Tunlid A."/>
        </authorList>
    </citation>
    <scope>NUCLEOTIDE SEQUENCE [LARGE SCALE GENOMIC DNA]</scope>
    <source>
        <strain evidence="2 3">CBS 175.51</strain>
    </source>
</reference>
<comment type="caution">
    <text evidence="2">The sequence shown here is derived from an EMBL/GenBank/DDBJ whole genome shotgun (WGS) entry which is preliminary data.</text>
</comment>
<evidence type="ECO:0000313" key="2">
    <source>
        <dbReference type="EMBL" id="KAF5318931.1"/>
    </source>
</evidence>
<evidence type="ECO:0000313" key="3">
    <source>
        <dbReference type="Proteomes" id="UP000541558"/>
    </source>
</evidence>
<gene>
    <name evidence="2" type="ORF">D9611_013688</name>
</gene>
<proteinExistence type="predicted"/>
<dbReference type="AlphaFoldDB" id="A0A8H5B9W1"/>
<feature type="domain" description="F-box" evidence="1">
    <location>
        <begin position="1"/>
        <end position="46"/>
    </location>
</feature>
<protein>
    <recommendedName>
        <fullName evidence="1">F-box domain-containing protein</fullName>
    </recommendedName>
</protein>
<sequence length="402" mass="44299">MATIEDLPSELGRFILLELGSRDLARMSRTANKYRAEAEPLLYRSVSIHTNRPKSLDCLKTLHENKHKALFVTSLALNVLEDNNALEPHRIGGALANTKNLTFLSIRLAPQRGSELTGKCLFDILGSPEGRPECIKHLRGLFINTPLLFTLNPFREQCPNLSVVGVWNVDARAVTDFLSEGCSADAPKPLLLGLAILPKNFTRENELSVGLFDPTLEAADLAAGRTPLTDFTPLGEEMRQDLMTDKRDSTGLPPGQSIGLTLMADRLNAANLSRLVAVAEGMPGMFEYEHTDSVSICYSSFGDIAWPELRTLLNAFYPPSAPHQDPLGPAMLEIYPDPYREDEEEELTVMGNIIAFNELLNDPALARLTRTAALIEFSPAQFKQIGGVWHIYSRQVGADDDG</sequence>
<keyword evidence="3" id="KW-1185">Reference proteome</keyword>
<dbReference type="InterPro" id="IPR001810">
    <property type="entry name" value="F-box_dom"/>
</dbReference>
<dbReference type="EMBL" id="JAACJK010000176">
    <property type="protein sequence ID" value="KAF5318931.1"/>
    <property type="molecule type" value="Genomic_DNA"/>
</dbReference>
<dbReference type="Proteomes" id="UP000541558">
    <property type="component" value="Unassembled WGS sequence"/>
</dbReference>
<organism evidence="2 3">
    <name type="scientific">Ephemerocybe angulata</name>
    <dbReference type="NCBI Taxonomy" id="980116"/>
    <lineage>
        <taxon>Eukaryota</taxon>
        <taxon>Fungi</taxon>
        <taxon>Dikarya</taxon>
        <taxon>Basidiomycota</taxon>
        <taxon>Agaricomycotina</taxon>
        <taxon>Agaricomycetes</taxon>
        <taxon>Agaricomycetidae</taxon>
        <taxon>Agaricales</taxon>
        <taxon>Agaricineae</taxon>
        <taxon>Psathyrellaceae</taxon>
        <taxon>Ephemerocybe</taxon>
    </lineage>
</organism>
<dbReference type="PROSITE" id="PS50181">
    <property type="entry name" value="FBOX"/>
    <property type="match status" value="1"/>
</dbReference>
<evidence type="ECO:0000259" key="1">
    <source>
        <dbReference type="PROSITE" id="PS50181"/>
    </source>
</evidence>
<accession>A0A8H5B9W1</accession>
<name>A0A8H5B9W1_9AGAR</name>
<dbReference type="OrthoDB" id="10289680at2759"/>